<keyword evidence="12" id="KW-1185">Reference proteome</keyword>
<dbReference type="InterPro" id="IPR055348">
    <property type="entry name" value="DctQ"/>
</dbReference>
<protein>
    <recommendedName>
        <fullName evidence="9">TRAP transporter small permease protein</fullName>
    </recommendedName>
</protein>
<comment type="similarity">
    <text evidence="8 9">Belongs to the TRAP transporter small permease family.</text>
</comment>
<evidence type="ECO:0000256" key="3">
    <source>
        <dbReference type="ARBA" id="ARBA00022475"/>
    </source>
</evidence>
<comment type="subunit">
    <text evidence="9">The complex comprises the extracytoplasmic solute receptor protein and the two transmembrane proteins.</text>
</comment>
<dbReference type="PANTHER" id="PTHR35011:SF4">
    <property type="entry name" value="SLL1102 PROTEIN"/>
    <property type="match status" value="1"/>
</dbReference>
<comment type="caution">
    <text evidence="11">The sequence shown here is derived from an EMBL/GenBank/DDBJ whole genome shotgun (WGS) entry which is preliminary data.</text>
</comment>
<evidence type="ECO:0000259" key="10">
    <source>
        <dbReference type="Pfam" id="PF04290"/>
    </source>
</evidence>
<reference evidence="11 12" key="2">
    <citation type="journal article" date="2017" name="Antonie Van Leeuwenhoek">
        <title>Rhizobium rhizosphaerae sp. nov., a novel species isolated from rice rhizosphere.</title>
        <authorList>
            <person name="Zhao J.J."/>
            <person name="Zhang J."/>
            <person name="Zhang R.J."/>
            <person name="Zhang C.W."/>
            <person name="Yin H.Q."/>
            <person name="Zhang X.X."/>
        </authorList>
    </citation>
    <scope>NUCLEOTIDE SEQUENCE [LARGE SCALE GENOMIC DNA]</scope>
    <source>
        <strain evidence="11 12">ACAM 611</strain>
    </source>
</reference>
<feature type="transmembrane region" description="Helical" evidence="9">
    <location>
        <begin position="12"/>
        <end position="36"/>
    </location>
</feature>
<comment type="subcellular location">
    <subcellularLocation>
        <location evidence="1 9">Cell inner membrane</location>
        <topology evidence="1 9">Multi-pass membrane protein</topology>
    </subcellularLocation>
</comment>
<reference evidence="11 12" key="1">
    <citation type="journal article" date="2012" name="J. Bacteriol.">
        <title>Genome sequence of proteorhodopsin-containing sea ice bacterium Glaciecola punicea ACAM 611T.</title>
        <authorList>
            <person name="Qin Q.-L."/>
            <person name="Xie B.-B."/>
            <person name="Shu Y.-L."/>
            <person name="Rong J.-C."/>
            <person name="Zhao D.-L."/>
            <person name="Zhang X.-Y."/>
            <person name="Chen X.-L."/>
            <person name="Zhou B.-C."/>
            <person name="Zhanga Y.-Z."/>
        </authorList>
    </citation>
    <scope>NUCLEOTIDE SEQUENCE [LARGE SCALE GENOMIC DNA]</scope>
    <source>
        <strain evidence="11 12">ACAM 611</strain>
    </source>
</reference>
<keyword evidence="3" id="KW-1003">Cell membrane</keyword>
<accession>H5T7T3</accession>
<evidence type="ECO:0000256" key="2">
    <source>
        <dbReference type="ARBA" id="ARBA00022448"/>
    </source>
</evidence>
<gene>
    <name evidence="11" type="ORF">GPUN_0206</name>
</gene>
<evidence type="ECO:0000256" key="9">
    <source>
        <dbReference type="RuleBase" id="RU369079"/>
    </source>
</evidence>
<evidence type="ECO:0000313" key="12">
    <source>
        <dbReference type="Proteomes" id="UP000053586"/>
    </source>
</evidence>
<evidence type="ECO:0000256" key="1">
    <source>
        <dbReference type="ARBA" id="ARBA00004429"/>
    </source>
</evidence>
<proteinExistence type="inferred from homology"/>
<dbReference type="PANTHER" id="PTHR35011">
    <property type="entry name" value="2,3-DIKETO-L-GULONATE TRAP TRANSPORTER SMALL PERMEASE PROTEIN YIAM"/>
    <property type="match status" value="1"/>
</dbReference>
<dbReference type="GO" id="GO:0005886">
    <property type="term" value="C:plasma membrane"/>
    <property type="evidence" value="ECO:0007669"/>
    <property type="project" value="UniProtKB-SubCell"/>
</dbReference>
<evidence type="ECO:0000256" key="5">
    <source>
        <dbReference type="ARBA" id="ARBA00022692"/>
    </source>
</evidence>
<keyword evidence="2 9" id="KW-0813">Transport</keyword>
<evidence type="ECO:0000313" key="11">
    <source>
        <dbReference type="EMBL" id="GAB54360.1"/>
    </source>
</evidence>
<evidence type="ECO:0000256" key="6">
    <source>
        <dbReference type="ARBA" id="ARBA00022989"/>
    </source>
</evidence>
<feature type="domain" description="Tripartite ATP-independent periplasmic transporters DctQ component" evidence="10">
    <location>
        <begin position="24"/>
        <end position="152"/>
    </location>
</feature>
<dbReference type="eggNOG" id="COG3090">
    <property type="taxonomic scope" value="Bacteria"/>
</dbReference>
<keyword evidence="7 9" id="KW-0472">Membrane</keyword>
<evidence type="ECO:0000256" key="4">
    <source>
        <dbReference type="ARBA" id="ARBA00022519"/>
    </source>
</evidence>
<dbReference type="RefSeq" id="WP_006002514.1">
    <property type="nucleotide sequence ID" value="NZ_BAET01000003.1"/>
</dbReference>
<feature type="transmembrane region" description="Helical" evidence="9">
    <location>
        <begin position="128"/>
        <end position="149"/>
    </location>
</feature>
<dbReference type="STRING" id="56804.BAE46_10700"/>
<dbReference type="Proteomes" id="UP000053586">
    <property type="component" value="Unassembled WGS sequence"/>
</dbReference>
<organism evidence="11 12">
    <name type="scientific">Glaciecola punicea ACAM 611</name>
    <dbReference type="NCBI Taxonomy" id="1121923"/>
    <lineage>
        <taxon>Bacteria</taxon>
        <taxon>Pseudomonadati</taxon>
        <taxon>Pseudomonadota</taxon>
        <taxon>Gammaproteobacteria</taxon>
        <taxon>Alteromonadales</taxon>
        <taxon>Alteromonadaceae</taxon>
        <taxon>Glaciecola</taxon>
    </lineage>
</organism>
<dbReference type="EMBL" id="BAET01000003">
    <property type="protein sequence ID" value="GAB54360.1"/>
    <property type="molecule type" value="Genomic_DNA"/>
</dbReference>
<evidence type="ECO:0000256" key="7">
    <source>
        <dbReference type="ARBA" id="ARBA00023136"/>
    </source>
</evidence>
<sequence length="162" mass="18523">MTSGLKFFFTYFEEILCSIFLIIMISLVIINVFLRYFLGYSIFWAEEVATICFVWCVFVGASATYKHKLDLGIDFLITKMPTQIEKIVRFLTGLILLAINGYIFYMAIVFTKIAWAKPTAVLGISSAVFNSALVVGFGLITFYAIRFLYHDVAAYIRQRRAL</sequence>
<dbReference type="GO" id="GO:0022857">
    <property type="term" value="F:transmembrane transporter activity"/>
    <property type="evidence" value="ECO:0007669"/>
    <property type="project" value="UniProtKB-UniRule"/>
</dbReference>
<keyword evidence="5 9" id="KW-0812">Transmembrane</keyword>
<dbReference type="OrthoDB" id="4964541at2"/>
<evidence type="ECO:0000256" key="8">
    <source>
        <dbReference type="ARBA" id="ARBA00038436"/>
    </source>
</evidence>
<dbReference type="Pfam" id="PF04290">
    <property type="entry name" value="DctQ"/>
    <property type="match status" value="1"/>
</dbReference>
<feature type="transmembrane region" description="Helical" evidence="9">
    <location>
        <begin position="48"/>
        <end position="66"/>
    </location>
</feature>
<dbReference type="AlphaFoldDB" id="H5T7T3"/>
<dbReference type="InterPro" id="IPR007387">
    <property type="entry name" value="TRAP_DctQ"/>
</dbReference>
<comment type="function">
    <text evidence="9">Part of the tripartite ATP-independent periplasmic (TRAP) transport system.</text>
</comment>
<keyword evidence="4 9" id="KW-0997">Cell inner membrane</keyword>
<name>H5T7T3_9ALTE</name>
<feature type="transmembrane region" description="Helical" evidence="9">
    <location>
        <begin position="87"/>
        <end position="108"/>
    </location>
</feature>
<keyword evidence="6 9" id="KW-1133">Transmembrane helix</keyword>